<proteinExistence type="predicted"/>
<accession>A0A7Z2T727</accession>
<name>A0A7Z2T727_9VIBR</name>
<dbReference type="Proteomes" id="UP000464262">
    <property type="component" value="Chromosome 2"/>
</dbReference>
<evidence type="ECO:0000313" key="3">
    <source>
        <dbReference type="Proteomes" id="UP000464262"/>
    </source>
</evidence>
<feature type="signal peptide" evidence="1">
    <location>
        <begin position="1"/>
        <end position="19"/>
    </location>
</feature>
<evidence type="ECO:0000313" key="2">
    <source>
        <dbReference type="EMBL" id="QIA65475.1"/>
    </source>
</evidence>
<dbReference type="AlphaFoldDB" id="A0A7Z2T727"/>
<dbReference type="KEGG" id="vas:GT360_18220"/>
<reference evidence="2 3" key="1">
    <citation type="submission" date="2020-01" db="EMBL/GenBank/DDBJ databases">
        <title>Whole genome and functional gene identification of agarase of Vibrio HN897.</title>
        <authorList>
            <person name="Liu Y."/>
            <person name="Zhao Z."/>
        </authorList>
    </citation>
    <scope>NUCLEOTIDE SEQUENCE [LARGE SCALE GENOMIC DNA]</scope>
    <source>
        <strain evidence="2 3">HN897</strain>
    </source>
</reference>
<dbReference type="RefSeq" id="WP_164650375.1">
    <property type="nucleotide sequence ID" value="NZ_CP047476.1"/>
</dbReference>
<evidence type="ECO:0008006" key="4">
    <source>
        <dbReference type="Google" id="ProtNLM"/>
    </source>
</evidence>
<dbReference type="EMBL" id="CP047476">
    <property type="protein sequence ID" value="QIA65475.1"/>
    <property type="molecule type" value="Genomic_DNA"/>
</dbReference>
<keyword evidence="1" id="KW-0732">Signal</keyword>
<organism evidence="2 3">
    <name type="scientific">Vibrio astriarenae</name>
    <dbReference type="NCBI Taxonomy" id="1481923"/>
    <lineage>
        <taxon>Bacteria</taxon>
        <taxon>Pseudomonadati</taxon>
        <taxon>Pseudomonadota</taxon>
        <taxon>Gammaproteobacteria</taxon>
        <taxon>Vibrionales</taxon>
        <taxon>Vibrionaceae</taxon>
        <taxon>Vibrio</taxon>
    </lineage>
</organism>
<protein>
    <recommendedName>
        <fullName evidence="4">Polysaccharide lyase family 7 protein</fullName>
    </recommendedName>
</protein>
<feature type="chain" id="PRO_5031107994" description="Polysaccharide lyase family 7 protein" evidence="1">
    <location>
        <begin position="20"/>
        <end position="291"/>
    </location>
</feature>
<evidence type="ECO:0000256" key="1">
    <source>
        <dbReference type="SAM" id="SignalP"/>
    </source>
</evidence>
<keyword evidence="3" id="KW-1185">Reference proteome</keyword>
<gene>
    <name evidence="2" type="ORF">GT360_18220</name>
</gene>
<sequence length="291" mass="33107">MNKKYTLPFLLALSVSAYADANEENTAKQETVDISQFYQQDGTDPTWSQVLSTDALKPLQTFTSQGVDGSRITINREKVETGPYGNRPINSEENQYRIHTVGHPSITQDQFHLWSRWYQEDGNTQIFRLFKDEENVSNKRKLAARVEAFSPEARWLPEPGVWHEFSARFNVLKSAGCSTKPGKEHYCSLFQAKGNNVDHWSVMLRVHGDGSLWFYPRGGKHTKIRDNVIGQPFDMKVRDNGLDYEMYIDGDLVGTGQSLRTEEIGFRWGIYVGATEVLDDILVLVTGVDMS</sequence>